<sequence>MSANTIKEFSTKAEMGKPIFETMLGIPPEQRFGEWIMINEIALREIVAKLANELVKERLDK</sequence>
<gene>
    <name evidence="1" type="ORF">CO145_01595</name>
</gene>
<evidence type="ECO:0000313" key="1">
    <source>
        <dbReference type="EMBL" id="PJA84259.1"/>
    </source>
</evidence>
<dbReference type="Proteomes" id="UP000231034">
    <property type="component" value="Unassembled WGS sequence"/>
</dbReference>
<dbReference type="EMBL" id="PFVR01000053">
    <property type="protein sequence ID" value="PJA84259.1"/>
    <property type="molecule type" value="Genomic_DNA"/>
</dbReference>
<protein>
    <submittedName>
        <fullName evidence="1">Uncharacterized protein</fullName>
    </submittedName>
</protein>
<comment type="caution">
    <text evidence="1">The sequence shown here is derived from an EMBL/GenBank/DDBJ whole genome shotgun (WGS) entry which is preliminary data.</text>
</comment>
<accession>A0A2M7Z520</accession>
<organism evidence="1 2">
    <name type="scientific">Candidatus Nealsonbacteria bacterium CG_4_9_14_3_um_filter_37_13</name>
    <dbReference type="NCBI Taxonomy" id="1974695"/>
    <lineage>
        <taxon>Bacteria</taxon>
        <taxon>Candidatus Nealsoniibacteriota</taxon>
    </lineage>
</organism>
<feature type="non-terminal residue" evidence="1">
    <location>
        <position position="61"/>
    </location>
</feature>
<name>A0A2M7Z520_9BACT</name>
<reference evidence="2" key="1">
    <citation type="submission" date="2017-09" db="EMBL/GenBank/DDBJ databases">
        <title>Depth-based differentiation of microbial function through sediment-hosted aquifers and enrichment of novel symbionts in the deep terrestrial subsurface.</title>
        <authorList>
            <person name="Probst A.J."/>
            <person name="Ladd B."/>
            <person name="Jarett J.K."/>
            <person name="Geller-Mcgrath D.E."/>
            <person name="Sieber C.M.K."/>
            <person name="Emerson J.B."/>
            <person name="Anantharaman K."/>
            <person name="Thomas B.C."/>
            <person name="Malmstrom R."/>
            <person name="Stieglmeier M."/>
            <person name="Klingl A."/>
            <person name="Woyke T."/>
            <person name="Ryan C.M."/>
            <person name="Banfield J.F."/>
        </authorList>
    </citation>
    <scope>NUCLEOTIDE SEQUENCE [LARGE SCALE GENOMIC DNA]</scope>
</reference>
<evidence type="ECO:0000313" key="2">
    <source>
        <dbReference type="Proteomes" id="UP000231034"/>
    </source>
</evidence>
<dbReference type="AlphaFoldDB" id="A0A2M7Z520"/>
<proteinExistence type="predicted"/>